<evidence type="ECO:0000313" key="1">
    <source>
        <dbReference type="EMBL" id="MBO2443250.1"/>
    </source>
</evidence>
<protein>
    <submittedName>
        <fullName evidence="1">GYD domain-containing protein</fullName>
    </submittedName>
</protein>
<dbReference type="Proteomes" id="UP000666915">
    <property type="component" value="Unassembled WGS sequence"/>
</dbReference>
<gene>
    <name evidence="1" type="ORF">J4557_37560</name>
</gene>
<dbReference type="RefSeq" id="WP_208271560.1">
    <property type="nucleotide sequence ID" value="NZ_BAAAGM010000018.1"/>
</dbReference>
<keyword evidence="2" id="KW-1185">Reference proteome</keyword>
<sequence length="98" mass="11188">MTLYVALAEWTEQGVRNFWDTADRVEEAKTFASQFGVQLLDLIWTPGGQYHMIGIFEAPDDATFTAYMLTIESMGGVRATWTPGYRLDEMREVISKSR</sequence>
<evidence type="ECO:0000313" key="2">
    <source>
        <dbReference type="Proteomes" id="UP000666915"/>
    </source>
</evidence>
<organism evidence="1 2">
    <name type="scientific">Actinomadura nitritigenes</name>
    <dbReference type="NCBI Taxonomy" id="134602"/>
    <lineage>
        <taxon>Bacteria</taxon>
        <taxon>Bacillati</taxon>
        <taxon>Actinomycetota</taxon>
        <taxon>Actinomycetes</taxon>
        <taxon>Streptosporangiales</taxon>
        <taxon>Thermomonosporaceae</taxon>
        <taxon>Actinomadura</taxon>
    </lineage>
</organism>
<proteinExistence type="predicted"/>
<name>A0ABS3RAJ5_9ACTN</name>
<accession>A0ABS3RAJ5</accession>
<dbReference type="InterPro" id="IPR014845">
    <property type="entry name" value="GYD/TTHA1554"/>
</dbReference>
<dbReference type="Pfam" id="PF08734">
    <property type="entry name" value="GYD"/>
    <property type="match status" value="1"/>
</dbReference>
<comment type="caution">
    <text evidence="1">The sequence shown here is derived from an EMBL/GenBank/DDBJ whole genome shotgun (WGS) entry which is preliminary data.</text>
</comment>
<dbReference type="EMBL" id="JAGEOK010000031">
    <property type="protein sequence ID" value="MBO2443250.1"/>
    <property type="molecule type" value="Genomic_DNA"/>
</dbReference>
<reference evidence="1 2" key="1">
    <citation type="submission" date="2021-03" db="EMBL/GenBank/DDBJ databases">
        <authorList>
            <person name="Kanchanasin P."/>
            <person name="Saeng-In P."/>
            <person name="Phongsopitanun W."/>
            <person name="Yuki M."/>
            <person name="Kudo T."/>
            <person name="Ohkuma M."/>
            <person name="Tanasupawat S."/>
        </authorList>
    </citation>
    <scope>NUCLEOTIDE SEQUENCE [LARGE SCALE GENOMIC DNA]</scope>
    <source>
        <strain evidence="1 2">L46</strain>
    </source>
</reference>